<dbReference type="InterPro" id="IPR017781">
    <property type="entry name" value="ABC_transptr_urea_ATP-bd_UrtD"/>
</dbReference>
<proteinExistence type="predicted"/>
<dbReference type="OrthoDB" id="9804819at2"/>
<dbReference type="Proteomes" id="UP000270616">
    <property type="component" value="Unassembled WGS sequence"/>
</dbReference>
<dbReference type="Pfam" id="PF12399">
    <property type="entry name" value="BCA_ABC_TP_C"/>
    <property type="match status" value="1"/>
</dbReference>
<dbReference type="NCBIfam" id="TIGR03411">
    <property type="entry name" value="urea_trans_UrtD"/>
    <property type="match status" value="1"/>
</dbReference>
<dbReference type="GO" id="GO:0005886">
    <property type="term" value="C:plasma membrane"/>
    <property type="evidence" value="ECO:0007669"/>
    <property type="project" value="TreeGrafter"/>
</dbReference>
<feature type="domain" description="ABC transporter" evidence="4">
    <location>
        <begin position="10"/>
        <end position="246"/>
    </location>
</feature>
<keyword evidence="3 5" id="KW-0067">ATP-binding</keyword>
<evidence type="ECO:0000313" key="5">
    <source>
        <dbReference type="EMBL" id="ROZ61737.1"/>
    </source>
</evidence>
<dbReference type="PANTHER" id="PTHR45772:SF8">
    <property type="entry name" value="HIGH-AFFINITY BRANCHED-CHAIN AMINO ACID TRANSPORT ATP-BINDING PROTEIN"/>
    <property type="match status" value="1"/>
</dbReference>
<dbReference type="SUPFAM" id="SSF52540">
    <property type="entry name" value="P-loop containing nucleoside triphosphate hydrolases"/>
    <property type="match status" value="1"/>
</dbReference>
<keyword evidence="1" id="KW-0813">Transport</keyword>
<protein>
    <submittedName>
        <fullName evidence="5">Urea ABC transporter ATP-binding protein UrtD</fullName>
    </submittedName>
</protein>
<dbReference type="AlphaFoldDB" id="A0A3N3ZM71"/>
<dbReference type="PANTHER" id="PTHR45772">
    <property type="entry name" value="CONSERVED COMPONENT OF ABC TRANSPORTER FOR NATURAL AMINO ACIDS-RELATED"/>
    <property type="match status" value="1"/>
</dbReference>
<dbReference type="Gene3D" id="3.40.50.300">
    <property type="entry name" value="P-loop containing nucleotide triphosphate hydrolases"/>
    <property type="match status" value="1"/>
</dbReference>
<comment type="caution">
    <text evidence="5">The sequence shown here is derived from an EMBL/GenBank/DDBJ whole genome shotgun (WGS) entry which is preliminary data.</text>
</comment>
<dbReference type="GO" id="GO:0005524">
    <property type="term" value="F:ATP binding"/>
    <property type="evidence" value="ECO:0007669"/>
    <property type="project" value="UniProtKB-KW"/>
</dbReference>
<evidence type="ECO:0000256" key="3">
    <source>
        <dbReference type="ARBA" id="ARBA00022840"/>
    </source>
</evidence>
<accession>A0A3N3ZM71</accession>
<dbReference type="InterPro" id="IPR027417">
    <property type="entry name" value="P-loop_NTPase"/>
</dbReference>
<keyword evidence="6" id="KW-1185">Reference proteome</keyword>
<dbReference type="InterPro" id="IPR051120">
    <property type="entry name" value="ABC_AA/LPS_Transport"/>
</dbReference>
<gene>
    <name evidence="5" type="primary">urtD</name>
    <name evidence="5" type="ORF">EDL96_12280</name>
</gene>
<dbReference type="CDD" id="cd03219">
    <property type="entry name" value="ABC_Mj1267_LivG_branched"/>
    <property type="match status" value="1"/>
</dbReference>
<sequence>MNRDHRPSYLEIRNLRVVFDRFVAVDGVDLRVDQGDLRFLIGPNGAGKTTTIDAVTALAPAQGSINHNGHELVGRKTHKIVRYGVGRTFQTASVFEDLTVVQNLDIAAGLRRRMRDMVRSRRGVSPRIQEVLEAIGLTDHQETKAGVLSHGQKQWLEIGMLIVQDATVLLLDEPVAGMSQDERDATGDLLAALAERHVVIVVEHDMEFLRKYAQSVTVMAAGKIVAEGTVAEVQASPLVQEIYLGAAGTKSLEEARVDAQLVGLDPDAVTADSAPEGAKN</sequence>
<evidence type="ECO:0000313" key="6">
    <source>
        <dbReference type="Proteomes" id="UP000270616"/>
    </source>
</evidence>
<organism evidence="5 6">
    <name type="scientific">Kocuria soli</name>
    <dbReference type="NCBI Taxonomy" id="2485125"/>
    <lineage>
        <taxon>Bacteria</taxon>
        <taxon>Bacillati</taxon>
        <taxon>Actinomycetota</taxon>
        <taxon>Actinomycetes</taxon>
        <taxon>Micrococcales</taxon>
        <taxon>Micrococcaceae</taxon>
        <taxon>Kocuria</taxon>
    </lineage>
</organism>
<dbReference type="InterPro" id="IPR003439">
    <property type="entry name" value="ABC_transporter-like_ATP-bd"/>
</dbReference>
<dbReference type="InterPro" id="IPR032823">
    <property type="entry name" value="BCA_ABC_TP_C"/>
</dbReference>
<dbReference type="EMBL" id="RKMF01000018">
    <property type="protein sequence ID" value="ROZ61737.1"/>
    <property type="molecule type" value="Genomic_DNA"/>
</dbReference>
<reference evidence="5 6" key="1">
    <citation type="submission" date="2018-10" db="EMBL/GenBank/DDBJ databases">
        <title>Kocuria sp. M5W7-7, whole genome shotgun sequence.</title>
        <authorList>
            <person name="Tuo L."/>
        </authorList>
    </citation>
    <scope>NUCLEOTIDE SEQUENCE [LARGE SCALE GENOMIC DNA]</scope>
    <source>
        <strain evidence="5 6">M5W7-7</strain>
    </source>
</reference>
<dbReference type="Pfam" id="PF00005">
    <property type="entry name" value="ABC_tran"/>
    <property type="match status" value="1"/>
</dbReference>
<evidence type="ECO:0000259" key="4">
    <source>
        <dbReference type="PROSITE" id="PS50893"/>
    </source>
</evidence>
<evidence type="ECO:0000256" key="2">
    <source>
        <dbReference type="ARBA" id="ARBA00022741"/>
    </source>
</evidence>
<dbReference type="PROSITE" id="PS50893">
    <property type="entry name" value="ABC_TRANSPORTER_2"/>
    <property type="match status" value="1"/>
</dbReference>
<keyword evidence="2" id="KW-0547">Nucleotide-binding</keyword>
<evidence type="ECO:0000256" key="1">
    <source>
        <dbReference type="ARBA" id="ARBA00022448"/>
    </source>
</evidence>
<name>A0A3N3ZM71_9MICC</name>
<dbReference type="GO" id="GO:0016887">
    <property type="term" value="F:ATP hydrolysis activity"/>
    <property type="evidence" value="ECO:0007669"/>
    <property type="project" value="InterPro"/>
</dbReference>
<dbReference type="RefSeq" id="WP_123826526.1">
    <property type="nucleotide sequence ID" value="NZ_RKMF01000018.1"/>
</dbReference>